<dbReference type="Gene3D" id="2.60.120.10">
    <property type="entry name" value="Jelly Rolls"/>
    <property type="match status" value="1"/>
</dbReference>
<protein>
    <submittedName>
        <fullName evidence="2">Crp/Fnr family transcriptional regulator</fullName>
    </submittedName>
</protein>
<dbReference type="InterPro" id="IPR018490">
    <property type="entry name" value="cNMP-bd_dom_sf"/>
</dbReference>
<gene>
    <name evidence="2" type="ORF">FRY74_10970</name>
</gene>
<dbReference type="Pfam" id="PF00027">
    <property type="entry name" value="cNMP_binding"/>
    <property type="match status" value="1"/>
</dbReference>
<name>A0A5C6RQ71_9FLAO</name>
<dbReference type="InterPro" id="IPR014710">
    <property type="entry name" value="RmlC-like_jellyroll"/>
</dbReference>
<comment type="caution">
    <text evidence="2">The sequence shown here is derived from an EMBL/GenBank/DDBJ whole genome shotgun (WGS) entry which is preliminary data.</text>
</comment>
<dbReference type="InterPro" id="IPR000595">
    <property type="entry name" value="cNMP-bd_dom"/>
</dbReference>
<dbReference type="CDD" id="cd00038">
    <property type="entry name" value="CAP_ED"/>
    <property type="match status" value="1"/>
</dbReference>
<evidence type="ECO:0000313" key="3">
    <source>
        <dbReference type="Proteomes" id="UP000321721"/>
    </source>
</evidence>
<accession>A0A5C6RQ71</accession>
<dbReference type="OrthoDB" id="667966at2"/>
<evidence type="ECO:0000313" key="2">
    <source>
        <dbReference type="EMBL" id="TXB64307.1"/>
    </source>
</evidence>
<feature type="domain" description="Cyclic nucleotide-binding" evidence="1">
    <location>
        <begin position="31"/>
        <end position="80"/>
    </location>
</feature>
<proteinExistence type="predicted"/>
<dbReference type="RefSeq" id="WP_147101528.1">
    <property type="nucleotide sequence ID" value="NZ_VOOS01000005.1"/>
</dbReference>
<dbReference type="SMART" id="SM00100">
    <property type="entry name" value="cNMP"/>
    <property type="match status" value="1"/>
</dbReference>
<dbReference type="PROSITE" id="PS50042">
    <property type="entry name" value="CNMP_BINDING_3"/>
    <property type="match status" value="1"/>
</dbReference>
<dbReference type="AlphaFoldDB" id="A0A5C6RQ71"/>
<evidence type="ECO:0000259" key="1">
    <source>
        <dbReference type="PROSITE" id="PS50042"/>
    </source>
</evidence>
<organism evidence="2 3">
    <name type="scientific">Vicingus serpentipes</name>
    <dbReference type="NCBI Taxonomy" id="1926625"/>
    <lineage>
        <taxon>Bacteria</taxon>
        <taxon>Pseudomonadati</taxon>
        <taxon>Bacteroidota</taxon>
        <taxon>Flavobacteriia</taxon>
        <taxon>Flavobacteriales</taxon>
        <taxon>Vicingaceae</taxon>
        <taxon>Vicingus</taxon>
    </lineage>
</organism>
<dbReference type="Proteomes" id="UP000321721">
    <property type="component" value="Unassembled WGS sequence"/>
</dbReference>
<dbReference type="SUPFAM" id="SSF51206">
    <property type="entry name" value="cAMP-binding domain-like"/>
    <property type="match status" value="1"/>
</dbReference>
<sequence>MLFQEMQENISNSKLPLDLIEKIKSISSGFFNLNKNELLFKEGDITKYIYFIEKGDVALKKIKNKSEIDFLHLSNNELIGIDSVYIEGYCNYSAFTSTSTRGLKILITDFIELITEHKVASLELMKYLSSILNRIENNI</sequence>
<keyword evidence="3" id="KW-1185">Reference proteome</keyword>
<dbReference type="EMBL" id="VOOS01000005">
    <property type="protein sequence ID" value="TXB64307.1"/>
    <property type="molecule type" value="Genomic_DNA"/>
</dbReference>
<reference evidence="2 3" key="1">
    <citation type="submission" date="2019-08" db="EMBL/GenBank/DDBJ databases">
        <title>Genome of Vicingus serpentipes NCIMB 15042.</title>
        <authorList>
            <person name="Bowman J.P."/>
        </authorList>
    </citation>
    <scope>NUCLEOTIDE SEQUENCE [LARGE SCALE GENOMIC DNA]</scope>
    <source>
        <strain evidence="2 3">NCIMB 15042</strain>
    </source>
</reference>